<feature type="domain" description="Dynamin N-terminal" evidence="2">
    <location>
        <begin position="37"/>
        <end position="185"/>
    </location>
</feature>
<dbReference type="Proteomes" id="UP001565236">
    <property type="component" value="Unassembled WGS sequence"/>
</dbReference>
<evidence type="ECO:0000256" key="1">
    <source>
        <dbReference type="SAM" id="Coils"/>
    </source>
</evidence>
<dbReference type="PANTHER" id="PTHR43681:SF1">
    <property type="entry name" value="SARCALUMENIN"/>
    <property type="match status" value="1"/>
</dbReference>
<dbReference type="InterPro" id="IPR045063">
    <property type="entry name" value="Dynamin_N"/>
</dbReference>
<proteinExistence type="predicted"/>
<comment type="caution">
    <text evidence="3">The sequence shown here is derived from an EMBL/GenBank/DDBJ whole genome shotgun (WGS) entry which is preliminary data.</text>
</comment>
<evidence type="ECO:0000259" key="2">
    <source>
        <dbReference type="Pfam" id="PF00350"/>
    </source>
</evidence>
<feature type="coiled-coil region" evidence="1">
    <location>
        <begin position="629"/>
        <end position="677"/>
    </location>
</feature>
<feature type="coiled-coil region" evidence="1">
    <location>
        <begin position="232"/>
        <end position="259"/>
    </location>
</feature>
<dbReference type="RefSeq" id="WP_369940675.1">
    <property type="nucleotide sequence ID" value="NZ_JBCLUF010000004.1"/>
</dbReference>
<accession>A0ABV4DQF7</accession>
<dbReference type="SUPFAM" id="SSF52540">
    <property type="entry name" value="P-loop containing nucleoside triphosphate hydrolases"/>
    <property type="match status" value="1"/>
</dbReference>
<dbReference type="Gene3D" id="3.40.50.300">
    <property type="entry name" value="P-loop containing nucleotide triphosphate hydrolases"/>
    <property type="match status" value="1"/>
</dbReference>
<dbReference type="PANTHER" id="PTHR43681">
    <property type="entry name" value="TRANSMEMBRANE GTPASE FZO"/>
    <property type="match status" value="1"/>
</dbReference>
<dbReference type="InterPro" id="IPR027417">
    <property type="entry name" value="P-loop_NTPase"/>
</dbReference>
<gene>
    <name evidence="3" type="ORF">AALT52_01900</name>
</gene>
<name>A0ABV4DQF7_9LACO</name>
<sequence>MDFQDLKEAASYLGENLDLAEIEELENIQKAGKIYLTVWGHYSAGKSKLLNKILGVDLLPTKTRETTAVLTYLEFGTDEGATIFFEDGRTEEIELSILKLIFQNTVADIDIDEIKKIVVSLNNPLLKNGIVLVDTPGINTLLERHNLLAASTINQAGKILYVLGRAPSEVDKKFIKEIISTGTEITFVRTKADSIDPLEEDVDEALMFEKNLLTDISGKDSIEFVAVSSEENSELFANISQLRDKIMEIQKNTAKEIEEAVTRKAQVYIEKYITELTQKNEDIKLAVAGNKEELDKKIAKKESQIAFLSKRLKNLESRLTESTAQAKKDTQERFDILVGKSSKEFRQKLQKRIQTREDVKIADNVYAKELERVISKAQTILNDELNKLLADNYPQIEEIDNTPPTYQEAVQDVSSYVDNYKMELQSVKSQLEQKITELETLRSTSDRNDEDIQALQAQLLQVNDQLAEIPTTPTLYSEELQTIKPSTVLEKIGDAVDIALMFVKPNGKAATKLGKDFAKLTNSVDKNIARFLRKAHRATQETRKSGIGKAMQGLSKEARAGKKYKDAARMMREGITQKVVEDQSVLDILSVSHWTRMIGEQFDVPPRLTVDTEEEQNRLDTLKKLNSEKRSIRKALDLKEKGIEDAENKRRSLEREIASLSDKKRELSLTVKAKEEEADRTGMEKSLKSYISDYVEYFNSNISTLVDRMHTAYFNQAVQNIGMYIASTNRDITQQLEEQRDQLEKLVAAGQSSEASSLEQEIARNNELIAEFKEFDK</sequence>
<dbReference type="InterPro" id="IPR051943">
    <property type="entry name" value="TRAFAC_Dynamin-like_GTPase"/>
</dbReference>
<feature type="coiled-coil region" evidence="1">
    <location>
        <begin position="291"/>
        <end position="332"/>
    </location>
</feature>
<evidence type="ECO:0000313" key="3">
    <source>
        <dbReference type="EMBL" id="MEY8661651.1"/>
    </source>
</evidence>
<protein>
    <submittedName>
        <fullName evidence="3">Dynamin family protein</fullName>
    </submittedName>
</protein>
<feature type="coiled-coil region" evidence="1">
    <location>
        <begin position="417"/>
        <end position="458"/>
    </location>
</feature>
<keyword evidence="1" id="KW-0175">Coiled coil</keyword>
<dbReference type="EMBL" id="JBCLUF010000004">
    <property type="protein sequence ID" value="MEY8661651.1"/>
    <property type="molecule type" value="Genomic_DNA"/>
</dbReference>
<keyword evidence="4" id="KW-1185">Reference proteome</keyword>
<reference evidence="3 4" key="1">
    <citation type="submission" date="2024-03" db="EMBL/GenBank/DDBJ databases">
        <title>Mouse gut bacterial collection (mGBC) of GemPharmatech.</title>
        <authorList>
            <person name="He Y."/>
            <person name="Dong L."/>
            <person name="Wu D."/>
            <person name="Gao X."/>
            <person name="Lin Z."/>
        </authorList>
    </citation>
    <scope>NUCLEOTIDE SEQUENCE [LARGE SCALE GENOMIC DNA]</scope>
    <source>
        <strain evidence="3 4">15-30</strain>
    </source>
</reference>
<organism evidence="3 4">
    <name type="scientific">Ligilactobacillus faecis</name>
    <dbReference type="NCBI Taxonomy" id="762833"/>
    <lineage>
        <taxon>Bacteria</taxon>
        <taxon>Bacillati</taxon>
        <taxon>Bacillota</taxon>
        <taxon>Bacilli</taxon>
        <taxon>Lactobacillales</taxon>
        <taxon>Lactobacillaceae</taxon>
        <taxon>Ligilactobacillus</taxon>
    </lineage>
</organism>
<evidence type="ECO:0000313" key="4">
    <source>
        <dbReference type="Proteomes" id="UP001565236"/>
    </source>
</evidence>
<dbReference type="Pfam" id="PF00350">
    <property type="entry name" value="Dynamin_N"/>
    <property type="match status" value="1"/>
</dbReference>